<name>W9VKF0_9EURO</name>
<evidence type="ECO:0000256" key="5">
    <source>
        <dbReference type="SAM" id="Phobius"/>
    </source>
</evidence>
<dbReference type="InterPro" id="IPR018499">
    <property type="entry name" value="Tetraspanin/Peripherin"/>
</dbReference>
<evidence type="ECO:0000256" key="1">
    <source>
        <dbReference type="ARBA" id="ARBA00004141"/>
    </source>
</evidence>
<dbReference type="GO" id="GO:0016020">
    <property type="term" value="C:membrane"/>
    <property type="evidence" value="ECO:0007669"/>
    <property type="project" value="UniProtKB-SubCell"/>
</dbReference>
<dbReference type="AlphaFoldDB" id="W9VKF0"/>
<keyword evidence="4 5" id="KW-0472">Membrane</keyword>
<comment type="caution">
    <text evidence="6">The sequence shown here is derived from an EMBL/GenBank/DDBJ whole genome shotgun (WGS) entry which is preliminary data.</text>
</comment>
<feature type="transmembrane region" description="Helical" evidence="5">
    <location>
        <begin position="80"/>
        <end position="101"/>
    </location>
</feature>
<comment type="subcellular location">
    <subcellularLocation>
        <location evidence="1">Membrane</location>
        <topology evidence="1">Multi-pass membrane protein</topology>
    </subcellularLocation>
</comment>
<feature type="transmembrane region" description="Helical" evidence="5">
    <location>
        <begin position="20"/>
        <end position="37"/>
    </location>
</feature>
<dbReference type="HOGENOM" id="CLU_100282_0_0_1"/>
<dbReference type="RefSeq" id="XP_007752032.1">
    <property type="nucleotide sequence ID" value="XM_007753842.1"/>
</dbReference>
<dbReference type="PROSITE" id="PS51257">
    <property type="entry name" value="PROKAR_LIPOPROTEIN"/>
    <property type="match status" value="1"/>
</dbReference>
<dbReference type="eggNOG" id="ENOG502SP07">
    <property type="taxonomic scope" value="Eukaryota"/>
</dbReference>
<dbReference type="EMBL" id="AMGX01000045">
    <property type="protein sequence ID" value="EXJ53500.1"/>
    <property type="molecule type" value="Genomic_DNA"/>
</dbReference>
<dbReference type="InterPro" id="IPR008952">
    <property type="entry name" value="Tetraspanin_EC2_sf"/>
</dbReference>
<evidence type="ECO:0008006" key="8">
    <source>
        <dbReference type="Google" id="ProtNLM"/>
    </source>
</evidence>
<keyword evidence="2 5" id="KW-0812">Transmembrane</keyword>
<evidence type="ECO:0000313" key="6">
    <source>
        <dbReference type="EMBL" id="EXJ53500.1"/>
    </source>
</evidence>
<dbReference type="SUPFAM" id="SSF48652">
    <property type="entry name" value="Tetraspanin"/>
    <property type="match status" value="1"/>
</dbReference>
<sequence>MSSRVRHNTMYFKSASMKVMSAGLGLAACGLSLWTYIQVRRFALPVTCMISILNILISSAGLAVMWSPRKVVATTENRRYIDFITSYSHVIILVPFALAVLSPTYGVPSDVRACRTEMQWEHLFQAKNEAAVKSIQKQFRCCGFNSMRDRAWPFPSRHVNADACERNLGFETYCGPFLKEKVLHAAIVSCFASVLNIILLLLITSVISKLPTQGHPSYLEVNVRSRLLQGNNDDVQETFEEDRRRRAERDNM</sequence>
<protein>
    <recommendedName>
        <fullName evidence="8">Tetraspanin Tsp3</fullName>
    </recommendedName>
</protein>
<gene>
    <name evidence="6" type="ORF">A1O5_13276</name>
</gene>
<keyword evidence="3 5" id="KW-1133">Transmembrane helix</keyword>
<dbReference type="Pfam" id="PF00335">
    <property type="entry name" value="Tetraspanin"/>
    <property type="match status" value="1"/>
</dbReference>
<organism evidence="6 7">
    <name type="scientific">Cladophialophora psammophila CBS 110553</name>
    <dbReference type="NCBI Taxonomy" id="1182543"/>
    <lineage>
        <taxon>Eukaryota</taxon>
        <taxon>Fungi</taxon>
        <taxon>Dikarya</taxon>
        <taxon>Ascomycota</taxon>
        <taxon>Pezizomycotina</taxon>
        <taxon>Eurotiomycetes</taxon>
        <taxon>Chaetothyriomycetidae</taxon>
        <taxon>Chaetothyriales</taxon>
        <taxon>Herpotrichiellaceae</taxon>
        <taxon>Cladophialophora</taxon>
    </lineage>
</organism>
<accession>W9VKF0</accession>
<evidence type="ECO:0000256" key="2">
    <source>
        <dbReference type="ARBA" id="ARBA00022692"/>
    </source>
</evidence>
<feature type="transmembrane region" description="Helical" evidence="5">
    <location>
        <begin position="182"/>
        <end position="203"/>
    </location>
</feature>
<evidence type="ECO:0000313" key="7">
    <source>
        <dbReference type="Proteomes" id="UP000019471"/>
    </source>
</evidence>
<keyword evidence="7" id="KW-1185">Reference proteome</keyword>
<evidence type="ECO:0000256" key="3">
    <source>
        <dbReference type="ARBA" id="ARBA00022989"/>
    </source>
</evidence>
<dbReference type="GeneID" id="19197959"/>
<reference evidence="6 7" key="1">
    <citation type="submission" date="2013-03" db="EMBL/GenBank/DDBJ databases">
        <title>The Genome Sequence of Cladophialophora psammophila CBS 110553.</title>
        <authorList>
            <consortium name="The Broad Institute Genomics Platform"/>
            <person name="Cuomo C."/>
            <person name="de Hoog S."/>
            <person name="Gorbushina A."/>
            <person name="Walker B."/>
            <person name="Young S.K."/>
            <person name="Zeng Q."/>
            <person name="Gargeya S."/>
            <person name="Fitzgerald M."/>
            <person name="Haas B."/>
            <person name="Abouelleil A."/>
            <person name="Allen A.W."/>
            <person name="Alvarado L."/>
            <person name="Arachchi H.M."/>
            <person name="Berlin A.M."/>
            <person name="Chapman S.B."/>
            <person name="Gainer-Dewar J."/>
            <person name="Goldberg J."/>
            <person name="Griggs A."/>
            <person name="Gujja S."/>
            <person name="Hansen M."/>
            <person name="Howarth C."/>
            <person name="Imamovic A."/>
            <person name="Ireland A."/>
            <person name="Larimer J."/>
            <person name="McCowan C."/>
            <person name="Murphy C."/>
            <person name="Pearson M."/>
            <person name="Poon T.W."/>
            <person name="Priest M."/>
            <person name="Roberts A."/>
            <person name="Saif S."/>
            <person name="Shea T."/>
            <person name="Sisk P."/>
            <person name="Sykes S."/>
            <person name="Wortman J."/>
            <person name="Nusbaum C."/>
            <person name="Birren B."/>
        </authorList>
    </citation>
    <scope>NUCLEOTIDE SEQUENCE [LARGE SCALE GENOMIC DNA]</scope>
    <source>
        <strain evidence="6 7">CBS 110553</strain>
    </source>
</reference>
<proteinExistence type="predicted"/>
<dbReference type="STRING" id="1182543.W9VKF0"/>
<dbReference type="Proteomes" id="UP000019471">
    <property type="component" value="Unassembled WGS sequence"/>
</dbReference>
<evidence type="ECO:0000256" key="4">
    <source>
        <dbReference type="ARBA" id="ARBA00023136"/>
    </source>
</evidence>
<dbReference type="OrthoDB" id="71600at2759"/>
<feature type="transmembrane region" description="Helical" evidence="5">
    <location>
        <begin position="43"/>
        <end position="68"/>
    </location>
</feature>